<feature type="compositionally biased region" description="Basic and acidic residues" evidence="1">
    <location>
        <begin position="260"/>
        <end position="275"/>
    </location>
</feature>
<evidence type="ECO:0000313" key="3">
    <source>
        <dbReference type="EMBL" id="KAB3519893.1"/>
    </source>
</evidence>
<protein>
    <submittedName>
        <fullName evidence="3">DUF222 domain-containing protein</fullName>
    </submittedName>
</protein>
<reference evidence="3 4" key="1">
    <citation type="submission" date="2019-10" db="EMBL/GenBank/DDBJ databases">
        <title>Corynebacterium sp novel species isolated from the respiratory tract of Marmot.</title>
        <authorList>
            <person name="Zhang G."/>
        </authorList>
    </citation>
    <scope>NUCLEOTIDE SEQUENCE [LARGE SCALE GENOMIC DNA]</scope>
    <source>
        <strain evidence="3 4">336</strain>
    </source>
</reference>
<keyword evidence="4" id="KW-1185">Reference proteome</keyword>
<name>A0ABQ6VCT0_9CORY</name>
<feature type="compositionally biased region" description="Basic and acidic residues" evidence="1">
    <location>
        <begin position="530"/>
        <end position="541"/>
    </location>
</feature>
<dbReference type="RefSeq" id="WP_151844659.1">
    <property type="nucleotide sequence ID" value="NZ_WBZJ01000003.1"/>
</dbReference>
<feature type="region of interest" description="Disordered" evidence="1">
    <location>
        <begin position="252"/>
        <end position="275"/>
    </location>
</feature>
<evidence type="ECO:0000259" key="2">
    <source>
        <dbReference type="Pfam" id="PF02720"/>
    </source>
</evidence>
<feature type="region of interest" description="Disordered" evidence="1">
    <location>
        <begin position="310"/>
        <end position="356"/>
    </location>
</feature>
<sequence>MTSGIDDGGTLLMQRIRLPQIIGELETLANELAECQADAWDREDAAQLYADLERCRKKMGLADVAFINGNEANLPDTRTKRRNAMVKDFGLNSAEAMQRVVAAERLDNRPIRPDSDEPRRKFMPALREAVRDGAAHCGAVADVGIAIEKSPRAVHDLLTKISDEPLAQAIRSSGPAVTKGIATRLKQLLHAHGMEADYNEKDTQRKRGLTLSDAGADGLSTLKGTITPRCAAVLRKLWADYAKAGDLCDAQGSDGAELTSDQRAKQDRRNPSQRRHDALEAALFGGFSREEQHEFLKELQLSGLLSDGELSGGQWSGDQLSGGELPSGEQSGAGKPEEGEEAPSPELKPRRMNPARGATTIVATMTLDQLLSRTGMGMTDTGTLMPVNQLIEAALAQDVYLQVLDLNARTLWLGRSSRLGSLDQYLALFGEEGGSTAPGSDTPAAWCHIHHIQGWEYGGTTDIDNLTLVDPRNHAHVDDARRNPGRWWTYVGDATGPDKVVWIPPQSEDPERTPVTNDNPSVWGNHGPLLRREARRDEADA</sequence>
<dbReference type="Pfam" id="PF02720">
    <property type="entry name" value="DUF222"/>
    <property type="match status" value="1"/>
</dbReference>
<dbReference type="InterPro" id="IPR003870">
    <property type="entry name" value="DUF222"/>
</dbReference>
<organism evidence="3 4">
    <name type="scientific">Corynebacterium zhongnanshanii</name>
    <dbReference type="NCBI Taxonomy" id="2768834"/>
    <lineage>
        <taxon>Bacteria</taxon>
        <taxon>Bacillati</taxon>
        <taxon>Actinomycetota</taxon>
        <taxon>Actinomycetes</taxon>
        <taxon>Mycobacteriales</taxon>
        <taxon>Corynebacteriaceae</taxon>
        <taxon>Corynebacterium</taxon>
    </lineage>
</organism>
<gene>
    <name evidence="3" type="ORF">F8377_08280</name>
</gene>
<comment type="caution">
    <text evidence="3">The sequence shown here is derived from an EMBL/GenBank/DDBJ whole genome shotgun (WGS) entry which is preliminary data.</text>
</comment>
<dbReference type="InterPro" id="IPR003615">
    <property type="entry name" value="HNH_nuc"/>
</dbReference>
<proteinExistence type="predicted"/>
<evidence type="ECO:0000313" key="4">
    <source>
        <dbReference type="Proteomes" id="UP000436181"/>
    </source>
</evidence>
<evidence type="ECO:0000256" key="1">
    <source>
        <dbReference type="SAM" id="MobiDB-lite"/>
    </source>
</evidence>
<feature type="region of interest" description="Disordered" evidence="1">
    <location>
        <begin position="504"/>
        <end position="541"/>
    </location>
</feature>
<feature type="domain" description="DUF222" evidence="2">
    <location>
        <begin position="75"/>
        <end position="283"/>
    </location>
</feature>
<dbReference type="Proteomes" id="UP000436181">
    <property type="component" value="Unassembled WGS sequence"/>
</dbReference>
<dbReference type="CDD" id="cd00085">
    <property type="entry name" value="HNHc"/>
    <property type="match status" value="1"/>
</dbReference>
<accession>A0ABQ6VCT0</accession>
<dbReference type="EMBL" id="WBZJ01000003">
    <property type="protein sequence ID" value="KAB3519893.1"/>
    <property type="molecule type" value="Genomic_DNA"/>
</dbReference>